<dbReference type="Pfam" id="PF00085">
    <property type="entry name" value="Thioredoxin"/>
    <property type="match status" value="2"/>
</dbReference>
<organism evidence="4 5">
    <name type="scientific">Acanthaster planci</name>
    <name type="common">Crown-of-thorns starfish</name>
    <dbReference type="NCBI Taxonomy" id="133434"/>
    <lineage>
        <taxon>Eukaryota</taxon>
        <taxon>Metazoa</taxon>
        <taxon>Echinodermata</taxon>
        <taxon>Eleutherozoa</taxon>
        <taxon>Asterozoa</taxon>
        <taxon>Asteroidea</taxon>
        <taxon>Valvatacea</taxon>
        <taxon>Valvatida</taxon>
        <taxon>Acanthasteridae</taxon>
        <taxon>Acanthaster</taxon>
    </lineage>
</organism>
<gene>
    <name evidence="5" type="primary">LOC110987599</name>
</gene>
<dbReference type="InterPro" id="IPR036249">
    <property type="entry name" value="Thioredoxin-like_sf"/>
</dbReference>
<sequence length="325" mass="36242">MKMAGDSTSSKCSFALTLAYLLFHCFVSCAGQGDEVIGAQEISAETFERKMEAGDLLLVNFIGPGCRNCKEFAPIFDQVNTELLKEKLDIPAVIINNLDIVKHYDFQKLPSLVFFRKTVPILYEGHHEVEEILAWLENTREVQGRFLNDKDFEHLTQASTGATTGDWLVQFCDPERPQCVALQTIWETVAYRLKDRINVATVDTTTNKALVKRFNIAVQKTPTVLLFRKGNQYPYGLFHYGVASLAHFAEQSYKHVQGSPVLPPPAPFDDLTEDIANKLKAVQPGGRGVFVLIVGSLVIFSLVLCKVFLKRGNNQTTGRGPKKGV</sequence>
<dbReference type="PANTHER" id="PTHR19991:SF2">
    <property type="entry name" value="GH08893P"/>
    <property type="match status" value="1"/>
</dbReference>
<dbReference type="Proteomes" id="UP000694845">
    <property type="component" value="Unplaced"/>
</dbReference>
<feature type="domain" description="Thioredoxin" evidence="3">
    <location>
        <begin position="17"/>
        <end position="141"/>
    </location>
</feature>
<protein>
    <submittedName>
        <fullName evidence="5">Protein disulfide-isomerase A4-like isoform X2</fullName>
    </submittedName>
</protein>
<dbReference type="CDD" id="cd02961">
    <property type="entry name" value="PDI_a_family"/>
    <property type="match status" value="2"/>
</dbReference>
<evidence type="ECO:0000256" key="2">
    <source>
        <dbReference type="SAM" id="SignalP"/>
    </source>
</evidence>
<dbReference type="SUPFAM" id="SSF52833">
    <property type="entry name" value="Thioredoxin-like"/>
    <property type="match status" value="2"/>
</dbReference>
<feature type="transmembrane region" description="Helical" evidence="1">
    <location>
        <begin position="288"/>
        <end position="309"/>
    </location>
</feature>
<dbReference type="OMA" id="RYTSKEY"/>
<evidence type="ECO:0000313" key="5">
    <source>
        <dbReference type="RefSeq" id="XP_022106152.1"/>
    </source>
</evidence>
<evidence type="ECO:0000256" key="1">
    <source>
        <dbReference type="SAM" id="Phobius"/>
    </source>
</evidence>
<feature type="chain" id="PRO_5034160342" evidence="2">
    <location>
        <begin position="32"/>
        <end position="325"/>
    </location>
</feature>
<feature type="signal peptide" evidence="2">
    <location>
        <begin position="1"/>
        <end position="31"/>
    </location>
</feature>
<accession>A0A8B7ZM57</accession>
<dbReference type="AlphaFoldDB" id="A0A8B7ZM57"/>
<evidence type="ECO:0000313" key="4">
    <source>
        <dbReference type="Proteomes" id="UP000694845"/>
    </source>
</evidence>
<dbReference type="GeneID" id="110987599"/>
<dbReference type="RefSeq" id="XP_022106152.1">
    <property type="nucleotide sequence ID" value="XM_022250460.1"/>
</dbReference>
<keyword evidence="1" id="KW-0472">Membrane</keyword>
<keyword evidence="1" id="KW-1133">Transmembrane helix</keyword>
<evidence type="ECO:0000259" key="3">
    <source>
        <dbReference type="PROSITE" id="PS51352"/>
    </source>
</evidence>
<name>A0A8B7ZM57_ACAPL</name>
<dbReference type="PANTHER" id="PTHR19991">
    <property type="entry name" value="L 2 01289"/>
    <property type="match status" value="1"/>
</dbReference>
<keyword evidence="2" id="KW-0732">Signal</keyword>
<dbReference type="PROSITE" id="PS51352">
    <property type="entry name" value="THIOREDOXIN_2"/>
    <property type="match status" value="1"/>
</dbReference>
<keyword evidence="4" id="KW-1185">Reference proteome</keyword>
<proteinExistence type="predicted"/>
<dbReference type="OrthoDB" id="72053at2759"/>
<dbReference type="InterPro" id="IPR013766">
    <property type="entry name" value="Thioredoxin_domain"/>
</dbReference>
<reference evidence="5" key="1">
    <citation type="submission" date="2025-08" db="UniProtKB">
        <authorList>
            <consortium name="RefSeq"/>
        </authorList>
    </citation>
    <scope>IDENTIFICATION</scope>
</reference>
<keyword evidence="1" id="KW-0812">Transmembrane</keyword>
<dbReference type="Gene3D" id="3.40.30.10">
    <property type="entry name" value="Glutaredoxin"/>
    <property type="match status" value="2"/>
</dbReference>